<organism evidence="2 3">
    <name type="scientific">Geodermatophilus arenarius</name>
    <dbReference type="NCBI Taxonomy" id="1137990"/>
    <lineage>
        <taxon>Bacteria</taxon>
        <taxon>Bacillati</taxon>
        <taxon>Actinomycetota</taxon>
        <taxon>Actinomycetes</taxon>
        <taxon>Geodermatophilales</taxon>
        <taxon>Geodermatophilaceae</taxon>
        <taxon>Geodermatophilus</taxon>
    </lineage>
</organism>
<dbReference type="SUPFAM" id="SSF141493">
    <property type="entry name" value="Allene oxide cyclase-like"/>
    <property type="match status" value="1"/>
</dbReference>
<evidence type="ECO:0000313" key="3">
    <source>
        <dbReference type="Proteomes" id="UP001596025"/>
    </source>
</evidence>
<accession>A0ABV9LEA0</accession>
<reference evidence="3" key="1">
    <citation type="journal article" date="2019" name="Int. J. Syst. Evol. Microbiol.">
        <title>The Global Catalogue of Microorganisms (GCM) 10K type strain sequencing project: providing services to taxonomists for standard genome sequencing and annotation.</title>
        <authorList>
            <consortium name="The Broad Institute Genomics Platform"/>
            <consortium name="The Broad Institute Genome Sequencing Center for Infectious Disease"/>
            <person name="Wu L."/>
            <person name="Ma J."/>
        </authorList>
    </citation>
    <scope>NUCLEOTIDE SEQUENCE [LARGE SCALE GENOMIC DNA]</scope>
    <source>
        <strain evidence="3">CCUG 62763</strain>
    </source>
</reference>
<protein>
    <recommendedName>
        <fullName evidence="4">Dirigent-like protein</fullName>
    </recommendedName>
</protein>
<feature type="signal peptide" evidence="1">
    <location>
        <begin position="1"/>
        <end position="31"/>
    </location>
</feature>
<evidence type="ECO:0008006" key="4">
    <source>
        <dbReference type="Google" id="ProtNLM"/>
    </source>
</evidence>
<comment type="caution">
    <text evidence="2">The sequence shown here is derived from an EMBL/GenBank/DDBJ whole genome shotgun (WGS) entry which is preliminary data.</text>
</comment>
<dbReference type="Proteomes" id="UP001596025">
    <property type="component" value="Unassembled WGS sequence"/>
</dbReference>
<proteinExistence type="predicted"/>
<dbReference type="EMBL" id="JBHSGR010000001">
    <property type="protein sequence ID" value="MFC4691835.1"/>
    <property type="molecule type" value="Genomic_DNA"/>
</dbReference>
<dbReference type="InterPro" id="IPR034871">
    <property type="entry name" value="Allene_oxi_cyc_sf"/>
</dbReference>
<evidence type="ECO:0000313" key="2">
    <source>
        <dbReference type="EMBL" id="MFC4691835.1"/>
    </source>
</evidence>
<keyword evidence="1" id="KW-0732">Signal</keyword>
<gene>
    <name evidence="2" type="ORF">ACFO3M_00375</name>
</gene>
<keyword evidence="3" id="KW-1185">Reference proteome</keyword>
<sequence length="173" mass="17794">MRTPKKRTSLALAGSAALVAGVVVWPAGAAAAPEGEVLEGTFETDRVEEVFLDHDANGVPSLGDELVYTNTSTGGLGDATDRGHCVFHQVDLAADSTVLHCTATNVGPRGSLTVQGVSRTGITAPVLREPSSWAVTGGTGEFASASGEIHIEEFEGAGLDFRSRGTFRIVLGG</sequence>
<name>A0ABV9LEA0_9ACTN</name>
<dbReference type="Gene3D" id="2.40.480.10">
    <property type="entry name" value="Allene oxide cyclase-like"/>
    <property type="match status" value="1"/>
</dbReference>
<dbReference type="RefSeq" id="WP_387984868.1">
    <property type="nucleotide sequence ID" value="NZ_JBHSGR010000001.1"/>
</dbReference>
<evidence type="ECO:0000256" key="1">
    <source>
        <dbReference type="SAM" id="SignalP"/>
    </source>
</evidence>
<feature type="chain" id="PRO_5047225121" description="Dirigent-like protein" evidence="1">
    <location>
        <begin position="32"/>
        <end position="173"/>
    </location>
</feature>
<dbReference type="InterPro" id="IPR044859">
    <property type="entry name" value="Allene_oxi_cyc_Dirigent"/>
</dbReference>